<dbReference type="InterPro" id="IPR040285">
    <property type="entry name" value="ProX/PRXD1"/>
</dbReference>
<comment type="caution">
    <text evidence="3">The sequence shown here is derived from an EMBL/GenBank/DDBJ whole genome shotgun (WGS) entry which is preliminary data.</text>
</comment>
<dbReference type="EMBL" id="QLYR01000001">
    <property type="protein sequence ID" value="RAQ30847.1"/>
    <property type="molecule type" value="Genomic_DNA"/>
</dbReference>
<evidence type="ECO:0000259" key="2">
    <source>
        <dbReference type="Pfam" id="PF04073"/>
    </source>
</evidence>
<comment type="similarity">
    <text evidence="1">Belongs to the PRORSD1 family.</text>
</comment>
<name>A0A328UG68_9FIRM</name>
<evidence type="ECO:0000313" key="4">
    <source>
        <dbReference type="Proteomes" id="UP000249377"/>
    </source>
</evidence>
<dbReference type="InterPro" id="IPR036754">
    <property type="entry name" value="YbaK/aa-tRNA-synt-asso_dom_sf"/>
</dbReference>
<feature type="domain" description="YbaK/aminoacyl-tRNA synthetase-associated" evidence="2">
    <location>
        <begin position="13"/>
        <end position="120"/>
    </location>
</feature>
<dbReference type="CDD" id="cd04335">
    <property type="entry name" value="PrdX_deacylase"/>
    <property type="match status" value="1"/>
</dbReference>
<reference evidence="3 4" key="1">
    <citation type="submission" date="2018-06" db="EMBL/GenBank/DDBJ databases">
        <title>Noncontiguous genome sequence of Ruminococcaceae bacterium ASD2818.</title>
        <authorList>
            <person name="Chaplin A.V."/>
            <person name="Sokolova S.R."/>
            <person name="Kochetkova T.O."/>
            <person name="Goltsov A.Y."/>
            <person name="Trofimov D.Y."/>
            <person name="Efimov B.A."/>
        </authorList>
    </citation>
    <scope>NUCLEOTIDE SEQUENCE [LARGE SCALE GENOMIC DNA]</scope>
    <source>
        <strain evidence="3 4">ASD2818</strain>
    </source>
</reference>
<dbReference type="Gene3D" id="3.90.960.10">
    <property type="entry name" value="YbaK/aminoacyl-tRNA synthetase-associated domain"/>
    <property type="match status" value="1"/>
</dbReference>
<dbReference type="Pfam" id="PF04073">
    <property type="entry name" value="tRNA_edit"/>
    <property type="match status" value="1"/>
</dbReference>
<gene>
    <name evidence="3" type="ORF">DPQ25_03970</name>
</gene>
<dbReference type="GO" id="GO:0002161">
    <property type="term" value="F:aminoacyl-tRNA deacylase activity"/>
    <property type="evidence" value="ECO:0007669"/>
    <property type="project" value="InterPro"/>
</dbReference>
<evidence type="ECO:0000313" key="3">
    <source>
        <dbReference type="EMBL" id="RAQ30847.1"/>
    </source>
</evidence>
<keyword evidence="3" id="KW-0030">Aminoacyl-tRNA synthetase</keyword>
<dbReference type="SUPFAM" id="SSF55826">
    <property type="entry name" value="YbaK/ProRS associated domain"/>
    <property type="match status" value="1"/>
</dbReference>
<dbReference type="GO" id="GO:0004812">
    <property type="term" value="F:aminoacyl-tRNA ligase activity"/>
    <property type="evidence" value="ECO:0007669"/>
    <property type="project" value="UniProtKB-KW"/>
</dbReference>
<sequence length="134" mass="14722">MEEMDLLSFDGQGEVCKNLFLRDAKGTRHFLVVLQKDKRADLKRLRGILGTTALSFASEERLARYLALTKGAVTPLAVVNDPERAVEVLIDEDLAGCPCLGVHPGVNTATAWLSCGDLVRYIEADGHPVRFIKI</sequence>
<dbReference type="Proteomes" id="UP000249377">
    <property type="component" value="Unassembled WGS sequence"/>
</dbReference>
<keyword evidence="4" id="KW-1185">Reference proteome</keyword>
<dbReference type="InterPro" id="IPR007214">
    <property type="entry name" value="YbaK/aa-tRNA-synth-assoc-dom"/>
</dbReference>
<dbReference type="PANTHER" id="PTHR31423:SF3">
    <property type="entry name" value="PROLYL-TRNA SYNTHETASE ASSOCIATED DOMAIN-CONTAINING PROTEIN 1-RELATED"/>
    <property type="match status" value="1"/>
</dbReference>
<dbReference type="AlphaFoldDB" id="A0A328UG68"/>
<protein>
    <submittedName>
        <fullName evidence="3">Prolyl-tRNA synthetase associated domain-containing protein</fullName>
    </submittedName>
</protein>
<proteinExistence type="inferred from homology"/>
<accession>A0A328UG68</accession>
<evidence type="ECO:0000256" key="1">
    <source>
        <dbReference type="ARBA" id="ARBA00010201"/>
    </source>
</evidence>
<keyword evidence="3" id="KW-0436">Ligase</keyword>
<organism evidence="3 4">
    <name type="scientific">Hydrogeniiclostridium mannosilyticum</name>
    <dbReference type="NCBI Taxonomy" id="2764322"/>
    <lineage>
        <taxon>Bacteria</taxon>
        <taxon>Bacillati</taxon>
        <taxon>Bacillota</taxon>
        <taxon>Clostridia</taxon>
        <taxon>Eubacteriales</taxon>
        <taxon>Acutalibacteraceae</taxon>
        <taxon>Hydrogeniiclostridium</taxon>
    </lineage>
</organism>
<dbReference type="PANTHER" id="PTHR31423">
    <property type="entry name" value="YBAK DOMAIN-CONTAINING PROTEIN"/>
    <property type="match status" value="1"/>
</dbReference>